<dbReference type="PROSITE" id="PS50235">
    <property type="entry name" value="USP_3"/>
    <property type="match status" value="1"/>
</dbReference>
<evidence type="ECO:0000259" key="9">
    <source>
        <dbReference type="PROSITE" id="PS50271"/>
    </source>
</evidence>
<feature type="compositionally biased region" description="Basic residues" evidence="7">
    <location>
        <begin position="1"/>
        <end position="11"/>
    </location>
</feature>
<dbReference type="GO" id="GO:0016579">
    <property type="term" value="P:protein deubiquitination"/>
    <property type="evidence" value="ECO:0007669"/>
    <property type="project" value="InterPro"/>
</dbReference>
<dbReference type="SUPFAM" id="SSF57850">
    <property type="entry name" value="RING/U-box"/>
    <property type="match status" value="1"/>
</dbReference>
<accession>A0AAE1B913</accession>
<sequence>MGKTKKHKIRKAKENDADDSSEDGILNGCPHVSKAINCAAVRKFVLKPTVTLGECTACSKDLPKAAGHDLFGSLIEGPASTSVGDESECIETAVCICLQCGQQGCDRNSPNKHALKHYKTPHSGLHCININLTTWSTWCYICDEEVPRCGKIQRCLDILQKQAGIAKPDTAQASSRPLESPVTDAPTPLPNSVGAKNVAPVSCMKVKGLSNLGNTCFFNAVMQSMCQTRGLDAILCDRIKQGSLCNISGLDLCIETDSSGSDDDEDEDSISRKKALPSIQTNLGDAGQVTLTLLNFVQEMKGGTTRNGIVNPTPLFTQVCKKAPRFKGFQQQDSHELLRYLIDSIRTEEIKRGQASILKFFKLPETINPKKVDEETKVKVKEYGRQVKHTFLDSLFGGQLVSTVKCEECKSISQIFETFLDLSLPVMEEKPQRPNLVLVGKKKDHLTLPDGMEDTGGGASAAGSADVDAYTDRPSKYQERKNKRMAKKDSKRKAKLQKSKSFENNENDIKEDKEDKVGQDSEGLSDGNKTGPEKEAILLESPAGGQCSNSGRLIRNVLTPHSSNTSVESIVDNQPGGGKHGAKPADQEEADDPSDADVEDNLDSDMHRVGSSVSSCQITKSSFPNGDANIVKDNTSSEANSIISSHVTDSSYSSSHVLVSSQSEENSKSVTILNGDVNGHRAVSFSPTKAPCSASEKSLCEDLSQVSLIENHLSGVDGTSISCEVSITNSSDCSQVLHLANGLGKLTVETSDTNELACVTNGDDVVDIANCRREENSKCEVSSSFTLALPSLESVDHNQSSNETAKDELSLSLEIEAKDNYKSLDTREAEDKKSNLETQLSQPSQDKQNPPTLHNVVKARQEYLKQARSYSMNTLSPRYHPSPKECSILSCLNQFTAAELLTGSNKFGCKECTKRRHQNSHVNKGDKKSKDTVYSNASKQYLIFRPPAVLTLHLKRFEQTGLTSRKVNRHVDFPLLLDLAPYCSSLCLGVKEAQTKVLYSLYAVVEHSGRLSGGHYTAYIKVRPGLGSHTQFLHTQPPASLDLLNVYLGRIVKSKEVTSLLSREEELLSPSKQDLGSPVDKDVEARAENLLPPGRWFHISDSRVNEVTEAVVLRAQAYLLFYERIF</sequence>
<dbReference type="PROSITE" id="PS00972">
    <property type="entry name" value="USP_1"/>
    <property type="match status" value="1"/>
</dbReference>
<evidence type="ECO:0000256" key="2">
    <source>
        <dbReference type="ARBA" id="ARBA00012759"/>
    </source>
</evidence>
<reference evidence="10" key="1">
    <citation type="journal article" date="2023" name="G3 (Bethesda)">
        <title>A reference genome for the long-term kleptoplast-retaining sea slug Elysia crispata morphotype clarki.</title>
        <authorList>
            <person name="Eastman K.E."/>
            <person name="Pendleton A.L."/>
            <person name="Shaikh M.A."/>
            <person name="Suttiyut T."/>
            <person name="Ogas R."/>
            <person name="Tomko P."/>
            <person name="Gavelis G."/>
            <person name="Widhalm J.R."/>
            <person name="Wisecaver J.H."/>
        </authorList>
    </citation>
    <scope>NUCLEOTIDE SEQUENCE</scope>
    <source>
        <strain evidence="10">ECLA1</strain>
    </source>
</reference>
<dbReference type="InterPro" id="IPR018200">
    <property type="entry name" value="USP_CS"/>
</dbReference>
<evidence type="ECO:0000256" key="3">
    <source>
        <dbReference type="ARBA" id="ARBA00022723"/>
    </source>
</evidence>
<dbReference type="Gene3D" id="3.30.40.10">
    <property type="entry name" value="Zinc/RING finger domain, C3HC4 (zinc finger)"/>
    <property type="match status" value="1"/>
</dbReference>
<feature type="region of interest" description="Disordered" evidence="7">
    <location>
        <begin position="448"/>
        <end position="532"/>
    </location>
</feature>
<feature type="region of interest" description="Disordered" evidence="7">
    <location>
        <begin position="822"/>
        <end position="852"/>
    </location>
</feature>
<name>A0AAE1B913_9GAST</name>
<evidence type="ECO:0000256" key="7">
    <source>
        <dbReference type="SAM" id="MobiDB-lite"/>
    </source>
</evidence>
<feature type="region of interest" description="Disordered" evidence="7">
    <location>
        <begin position="1"/>
        <end position="21"/>
    </location>
</feature>
<keyword evidence="3" id="KW-0479">Metal-binding</keyword>
<dbReference type="InterPro" id="IPR001607">
    <property type="entry name" value="Znf_UBP"/>
</dbReference>
<dbReference type="PROSITE" id="PS00973">
    <property type="entry name" value="USP_2"/>
    <property type="match status" value="1"/>
</dbReference>
<keyword evidence="4 6" id="KW-0863">Zinc-finger</keyword>
<dbReference type="Pfam" id="PF02148">
    <property type="entry name" value="zf-UBP"/>
    <property type="match status" value="1"/>
</dbReference>
<evidence type="ECO:0000256" key="5">
    <source>
        <dbReference type="ARBA" id="ARBA00022833"/>
    </source>
</evidence>
<evidence type="ECO:0000259" key="8">
    <source>
        <dbReference type="PROSITE" id="PS50235"/>
    </source>
</evidence>
<feature type="region of interest" description="Disordered" evidence="7">
    <location>
        <begin position="167"/>
        <end position="191"/>
    </location>
</feature>
<feature type="compositionally biased region" description="Polar residues" evidence="7">
    <location>
        <begin position="611"/>
        <end position="624"/>
    </location>
</feature>
<dbReference type="InterPro" id="IPR013083">
    <property type="entry name" value="Znf_RING/FYVE/PHD"/>
</dbReference>
<feature type="compositionally biased region" description="Basic and acidic residues" evidence="7">
    <location>
        <begin position="500"/>
        <end position="519"/>
    </location>
</feature>
<organism evidence="10 11">
    <name type="scientific">Elysia crispata</name>
    <name type="common">lettuce slug</name>
    <dbReference type="NCBI Taxonomy" id="231223"/>
    <lineage>
        <taxon>Eukaryota</taxon>
        <taxon>Metazoa</taxon>
        <taxon>Spiralia</taxon>
        <taxon>Lophotrochozoa</taxon>
        <taxon>Mollusca</taxon>
        <taxon>Gastropoda</taxon>
        <taxon>Heterobranchia</taxon>
        <taxon>Euthyneura</taxon>
        <taxon>Panpulmonata</taxon>
        <taxon>Sacoglossa</taxon>
        <taxon>Placobranchoidea</taxon>
        <taxon>Plakobranchidae</taxon>
        <taxon>Elysia</taxon>
    </lineage>
</organism>
<feature type="domain" description="USP" evidence="8">
    <location>
        <begin position="207"/>
        <end position="1125"/>
    </location>
</feature>
<comment type="catalytic activity">
    <reaction evidence="1">
        <text>Thiol-dependent hydrolysis of ester, thioester, amide, peptide and isopeptide bonds formed by the C-terminal Gly of ubiquitin (a 76-residue protein attached to proteins as an intracellular targeting signal).</text>
        <dbReference type="EC" id="3.4.19.12"/>
    </reaction>
</comment>
<dbReference type="InterPro" id="IPR038765">
    <property type="entry name" value="Papain-like_cys_pep_sf"/>
</dbReference>
<evidence type="ECO:0000256" key="4">
    <source>
        <dbReference type="ARBA" id="ARBA00022771"/>
    </source>
</evidence>
<dbReference type="PANTHER" id="PTHR21646:SF39">
    <property type="entry name" value="UBIQUITIN CARBOXYL-TERMINAL HYDROLASE 16"/>
    <property type="match status" value="1"/>
</dbReference>
<feature type="domain" description="UBP-type" evidence="9">
    <location>
        <begin position="27"/>
        <end position="165"/>
    </location>
</feature>
<proteinExistence type="predicted"/>
<feature type="compositionally biased region" description="Polar residues" evidence="7">
    <location>
        <begin position="836"/>
        <end position="852"/>
    </location>
</feature>
<dbReference type="GO" id="GO:0004843">
    <property type="term" value="F:cysteine-type deubiquitinase activity"/>
    <property type="evidence" value="ECO:0007669"/>
    <property type="project" value="UniProtKB-EC"/>
</dbReference>
<dbReference type="EC" id="3.4.19.12" evidence="2"/>
<feature type="region of interest" description="Disordered" evidence="7">
    <location>
        <begin position="559"/>
        <end position="632"/>
    </location>
</feature>
<dbReference type="Pfam" id="PF00443">
    <property type="entry name" value="UCH"/>
    <property type="match status" value="1"/>
</dbReference>
<dbReference type="PANTHER" id="PTHR21646">
    <property type="entry name" value="UBIQUITIN CARBOXYL-TERMINAL HYDROLASE"/>
    <property type="match status" value="1"/>
</dbReference>
<feature type="compositionally biased region" description="Basic and acidic residues" evidence="7">
    <location>
        <begin position="470"/>
        <end position="480"/>
    </location>
</feature>
<evidence type="ECO:0000256" key="1">
    <source>
        <dbReference type="ARBA" id="ARBA00000707"/>
    </source>
</evidence>
<evidence type="ECO:0000313" key="11">
    <source>
        <dbReference type="Proteomes" id="UP001283361"/>
    </source>
</evidence>
<dbReference type="SUPFAM" id="SSF54001">
    <property type="entry name" value="Cysteine proteinases"/>
    <property type="match status" value="1"/>
</dbReference>
<keyword evidence="5" id="KW-0862">Zinc</keyword>
<comment type="caution">
    <text evidence="10">The sequence shown here is derived from an EMBL/GenBank/DDBJ whole genome shotgun (WGS) entry which is preliminary data.</text>
</comment>
<evidence type="ECO:0000256" key="6">
    <source>
        <dbReference type="PROSITE-ProRule" id="PRU00502"/>
    </source>
</evidence>
<gene>
    <name evidence="10" type="ORF">RRG08_033851</name>
</gene>
<feature type="compositionally biased region" description="Basic residues" evidence="7">
    <location>
        <begin position="481"/>
        <end position="498"/>
    </location>
</feature>
<keyword evidence="11" id="KW-1185">Reference proteome</keyword>
<dbReference type="GO" id="GO:0008270">
    <property type="term" value="F:zinc ion binding"/>
    <property type="evidence" value="ECO:0007669"/>
    <property type="project" value="UniProtKB-KW"/>
</dbReference>
<dbReference type="InterPro" id="IPR050185">
    <property type="entry name" value="Ub_carboxyl-term_hydrolase"/>
</dbReference>
<feature type="compositionally biased region" description="Polar residues" evidence="7">
    <location>
        <begin position="559"/>
        <end position="572"/>
    </location>
</feature>
<evidence type="ECO:0000313" key="10">
    <source>
        <dbReference type="EMBL" id="KAK3801664.1"/>
    </source>
</evidence>
<dbReference type="InterPro" id="IPR001394">
    <property type="entry name" value="Peptidase_C19_UCH"/>
</dbReference>
<feature type="compositionally biased region" description="Basic and acidic residues" evidence="7">
    <location>
        <begin position="822"/>
        <end position="835"/>
    </location>
</feature>
<dbReference type="Proteomes" id="UP001283361">
    <property type="component" value="Unassembled WGS sequence"/>
</dbReference>
<dbReference type="Gene3D" id="3.90.70.10">
    <property type="entry name" value="Cysteine proteinases"/>
    <property type="match status" value="2"/>
</dbReference>
<feature type="compositionally biased region" description="Acidic residues" evidence="7">
    <location>
        <begin position="587"/>
        <end position="603"/>
    </location>
</feature>
<dbReference type="CDD" id="cd02667">
    <property type="entry name" value="Peptidase_C19K"/>
    <property type="match status" value="1"/>
</dbReference>
<dbReference type="AlphaFoldDB" id="A0AAE1B913"/>
<dbReference type="EMBL" id="JAWDGP010000286">
    <property type="protein sequence ID" value="KAK3801664.1"/>
    <property type="molecule type" value="Genomic_DNA"/>
</dbReference>
<dbReference type="InterPro" id="IPR028889">
    <property type="entry name" value="USP"/>
</dbReference>
<protein>
    <recommendedName>
        <fullName evidence="2">ubiquitinyl hydrolase 1</fullName>
        <ecNumber evidence="2">3.4.19.12</ecNumber>
    </recommendedName>
</protein>
<dbReference type="PROSITE" id="PS50271">
    <property type="entry name" value="ZF_UBP"/>
    <property type="match status" value="1"/>
</dbReference>